<gene>
    <name evidence="1" type="ORF">MAXJ12_33594</name>
</gene>
<dbReference type="Proteomes" id="UP000003250">
    <property type="component" value="Unassembled WGS sequence"/>
</dbReference>
<sequence>MTKSAIRASACGIAFLASRERETNRHPSPRTAIWILVLRPPRGNGQGTDLEPHLCAGGVLVGADDRGSTIRYSTSGWSDIAAKMRHQSPLWFQRLKRAIVADDVGPTSAPIGRREGSADPEFPWLLLPLLSGDGGVDSRCQFQGCAHACSGKRLR</sequence>
<reference evidence="1 2" key="1">
    <citation type="journal article" date="2012" name="J. Bacteriol.">
        <title>Draft Genome Sequence of Mesorhizobium alhagi CCNWXJ12-2T, a Novel Salt-Resistant Species Isolated from the Desert of Northwestern China.</title>
        <authorList>
            <person name="Zhou M."/>
            <person name="Chen W."/>
            <person name="Chen H."/>
            <person name="Wei G."/>
        </authorList>
    </citation>
    <scope>NUCLEOTIDE SEQUENCE [LARGE SCALE GENOMIC DNA]</scope>
    <source>
        <strain evidence="1 2">CCNWXJ12-2</strain>
    </source>
</reference>
<dbReference type="EMBL" id="AHAM01000302">
    <property type="protein sequence ID" value="EHK52768.1"/>
    <property type="molecule type" value="Genomic_DNA"/>
</dbReference>
<keyword evidence="2" id="KW-1185">Reference proteome</keyword>
<evidence type="ECO:0000313" key="2">
    <source>
        <dbReference type="Proteomes" id="UP000003250"/>
    </source>
</evidence>
<evidence type="ECO:0000313" key="1">
    <source>
        <dbReference type="EMBL" id="EHK52768.1"/>
    </source>
</evidence>
<protein>
    <submittedName>
        <fullName evidence="1">Uncharacterized protein</fullName>
    </submittedName>
</protein>
<dbReference type="AlphaFoldDB" id="H0I2L3"/>
<name>H0I2L3_9HYPH</name>
<organism evidence="1 2">
    <name type="scientific">Mesorhizobium alhagi CCNWXJ12-2</name>
    <dbReference type="NCBI Taxonomy" id="1107882"/>
    <lineage>
        <taxon>Bacteria</taxon>
        <taxon>Pseudomonadati</taxon>
        <taxon>Pseudomonadota</taxon>
        <taxon>Alphaproteobacteria</taxon>
        <taxon>Hyphomicrobiales</taxon>
        <taxon>Phyllobacteriaceae</taxon>
        <taxon>Allomesorhizobium</taxon>
    </lineage>
</organism>
<proteinExistence type="predicted"/>
<accession>H0I2L3</accession>